<dbReference type="AlphaFoldDB" id="A0A7H8NKG0"/>
<accession>A0A7H8NKG0</accession>
<reference evidence="2 3" key="1">
    <citation type="submission" date="2020-06" db="EMBL/GenBank/DDBJ databases">
        <title>Genome mining for natural products.</title>
        <authorList>
            <person name="Zhang B."/>
            <person name="Shi J."/>
            <person name="Ge H."/>
        </authorList>
    </citation>
    <scope>NUCLEOTIDE SEQUENCE [LARGE SCALE GENOMIC DNA]</scope>
    <source>
        <strain evidence="2 3">NA00687</strain>
    </source>
</reference>
<keyword evidence="3" id="KW-1185">Reference proteome</keyword>
<feature type="region of interest" description="Disordered" evidence="1">
    <location>
        <begin position="188"/>
        <end position="209"/>
    </location>
</feature>
<evidence type="ECO:0000256" key="1">
    <source>
        <dbReference type="SAM" id="MobiDB-lite"/>
    </source>
</evidence>
<evidence type="ECO:0000313" key="3">
    <source>
        <dbReference type="Proteomes" id="UP000509303"/>
    </source>
</evidence>
<evidence type="ECO:0008006" key="4">
    <source>
        <dbReference type="Google" id="ProtNLM"/>
    </source>
</evidence>
<gene>
    <name evidence="2" type="ORF">HUT08_35155</name>
</gene>
<evidence type="ECO:0000313" key="2">
    <source>
        <dbReference type="EMBL" id="QKW53928.1"/>
    </source>
</evidence>
<proteinExistence type="predicted"/>
<protein>
    <recommendedName>
        <fullName evidence="4">Bifunctional DNA primase/polymerase</fullName>
    </recommendedName>
</protein>
<dbReference type="EMBL" id="CP054929">
    <property type="protein sequence ID" value="QKW53928.1"/>
    <property type="molecule type" value="Genomic_DNA"/>
</dbReference>
<organism evidence="2 3">
    <name type="scientific">Streptomyces buecherae</name>
    <dbReference type="NCBI Taxonomy" id="2763006"/>
    <lineage>
        <taxon>Bacteria</taxon>
        <taxon>Bacillati</taxon>
        <taxon>Actinomycetota</taxon>
        <taxon>Actinomycetes</taxon>
        <taxon>Kitasatosporales</taxon>
        <taxon>Streptomycetaceae</taxon>
        <taxon>Streptomyces</taxon>
    </lineage>
</organism>
<name>A0A7H8NKG0_9ACTN</name>
<dbReference type="RefSeq" id="WP_176165632.1">
    <property type="nucleotide sequence ID" value="NZ_CP054929.1"/>
</dbReference>
<dbReference type="Proteomes" id="UP000509303">
    <property type="component" value="Chromosome"/>
</dbReference>
<sequence>MARYPARERLAHWFSQGGHPRRPALTPERADAAERWISASHPRPERLAAEWQRPPRNTALVPAGCGWDAVAVPCTLAAAAADELTAEQRADLEGVPLLCDLDCQLVYIPVALGSADRWGDPAVTVLSHDDWLVMPHPRHPPAGHRALWLSLPDGSGRLADVRVLRLAVAQARARQRAARPLVHTAPRAYVPRGPVPPQRTAGCGELGYR</sequence>